<dbReference type="STRING" id="3088.A0A383WDS3"/>
<evidence type="ECO:0000256" key="3">
    <source>
        <dbReference type="ARBA" id="ARBA00022555"/>
    </source>
</evidence>
<feature type="domain" description="Alanyl-transfer RNA synthetases family profile" evidence="11">
    <location>
        <begin position="97"/>
        <end position="274"/>
    </location>
</feature>
<keyword evidence="6" id="KW-0067">ATP-binding</keyword>
<dbReference type="CDD" id="cd00673">
    <property type="entry name" value="AlaRS_core"/>
    <property type="match status" value="1"/>
</dbReference>
<dbReference type="InterPro" id="IPR050058">
    <property type="entry name" value="Ala-tRNA_ligase"/>
</dbReference>
<dbReference type="PANTHER" id="PTHR11777:SF9">
    <property type="entry name" value="ALANINE--TRNA LIGASE, CYTOPLASMIC"/>
    <property type="match status" value="1"/>
</dbReference>
<dbReference type="GO" id="GO:0002161">
    <property type="term" value="F:aminoacyl-tRNA deacylase activity"/>
    <property type="evidence" value="ECO:0007669"/>
    <property type="project" value="TreeGrafter"/>
</dbReference>
<dbReference type="InterPro" id="IPR045864">
    <property type="entry name" value="aa-tRNA-synth_II/BPL/LPL"/>
</dbReference>
<keyword evidence="3" id="KW-0820">tRNA-binding</keyword>
<dbReference type="InterPro" id="IPR018165">
    <property type="entry name" value="Ala-tRNA-synth_IIc_core"/>
</dbReference>
<evidence type="ECO:0000256" key="9">
    <source>
        <dbReference type="ARBA" id="ARBA00023146"/>
    </source>
</evidence>
<keyword evidence="7" id="KW-0694">RNA-binding</keyword>
<keyword evidence="4" id="KW-0436">Ligase</keyword>
<dbReference type="SUPFAM" id="SSF55681">
    <property type="entry name" value="Class II aaRS and biotin synthetases"/>
    <property type="match status" value="1"/>
</dbReference>
<name>A0A383WDS3_TETOB</name>
<dbReference type="EC" id="6.1.1.7" evidence="2"/>
<dbReference type="AlphaFoldDB" id="A0A383WDS3"/>
<evidence type="ECO:0000259" key="11">
    <source>
        <dbReference type="PROSITE" id="PS50860"/>
    </source>
</evidence>
<evidence type="ECO:0000256" key="8">
    <source>
        <dbReference type="ARBA" id="ARBA00022917"/>
    </source>
</evidence>
<dbReference type="GO" id="GO:0006419">
    <property type="term" value="P:alanyl-tRNA aminoacylation"/>
    <property type="evidence" value="ECO:0007669"/>
    <property type="project" value="InterPro"/>
</dbReference>
<dbReference type="Pfam" id="PF01411">
    <property type="entry name" value="tRNA-synt_2c"/>
    <property type="match status" value="1"/>
</dbReference>
<keyword evidence="9" id="KW-0030">Aminoacyl-tRNA synthetase</keyword>
<dbReference type="GO" id="GO:0005524">
    <property type="term" value="F:ATP binding"/>
    <property type="evidence" value="ECO:0007669"/>
    <property type="project" value="UniProtKB-KW"/>
</dbReference>
<dbReference type="EMBL" id="FNXT01001225">
    <property type="protein sequence ID" value="SZX75154.1"/>
    <property type="molecule type" value="Genomic_DNA"/>
</dbReference>
<dbReference type="PROSITE" id="PS50860">
    <property type="entry name" value="AA_TRNA_LIGASE_II_ALA"/>
    <property type="match status" value="1"/>
</dbReference>
<feature type="region of interest" description="Disordered" evidence="10">
    <location>
        <begin position="1"/>
        <end position="21"/>
    </location>
</feature>
<keyword evidence="13" id="KW-1185">Reference proteome</keyword>
<keyword evidence="5" id="KW-0547">Nucleotide-binding</keyword>
<evidence type="ECO:0000313" key="12">
    <source>
        <dbReference type="EMBL" id="SZX75154.1"/>
    </source>
</evidence>
<evidence type="ECO:0000256" key="5">
    <source>
        <dbReference type="ARBA" id="ARBA00022741"/>
    </source>
</evidence>
<reference evidence="12 13" key="1">
    <citation type="submission" date="2016-10" db="EMBL/GenBank/DDBJ databases">
        <authorList>
            <person name="Cai Z."/>
        </authorList>
    </citation>
    <scope>NUCLEOTIDE SEQUENCE [LARGE SCALE GENOMIC DNA]</scope>
</reference>
<sequence length="274" mass="29435">MRQFAAQQQQAAGQQRTRQMAGPAQLSRCLVRSLCPIAAMSPAAHAGRIVPAAARVAGLFPSHFSSRHHSSTVAGAADVATTTPQAGAAAAPHPPKMSGPEVRQAFLSFFEGRGHTRLPSSSLVPEDPTVLLTIAGMLQFKPVFLGQAPRKVARATTSQKCVRTNDIDNVGATARHHTFFEMLGNFSFGDYFKKEAIMWAWELSTVVYGLPPDHLDNAQIVPLCCCCCCRCCICPGHHVGVGAVHSRVLPAPLESVWVSVYEEDDDDDALTSET</sequence>
<dbReference type="Proteomes" id="UP000256970">
    <property type="component" value="Unassembled WGS sequence"/>
</dbReference>
<evidence type="ECO:0000256" key="4">
    <source>
        <dbReference type="ARBA" id="ARBA00022598"/>
    </source>
</evidence>
<comment type="similarity">
    <text evidence="1">Belongs to the class-II aminoacyl-tRNA synthetase family.</text>
</comment>
<evidence type="ECO:0000256" key="10">
    <source>
        <dbReference type="SAM" id="MobiDB-lite"/>
    </source>
</evidence>
<dbReference type="Gene3D" id="3.30.930.10">
    <property type="entry name" value="Bira Bifunctional Protein, Domain 2"/>
    <property type="match status" value="1"/>
</dbReference>
<dbReference type="InterPro" id="IPR018164">
    <property type="entry name" value="Ala-tRNA-synth_IIc_N"/>
</dbReference>
<evidence type="ECO:0000313" key="13">
    <source>
        <dbReference type="Proteomes" id="UP000256970"/>
    </source>
</evidence>
<dbReference type="GO" id="GO:0004813">
    <property type="term" value="F:alanine-tRNA ligase activity"/>
    <property type="evidence" value="ECO:0007669"/>
    <property type="project" value="UniProtKB-EC"/>
</dbReference>
<keyword evidence="8" id="KW-0648">Protein biosynthesis</keyword>
<evidence type="ECO:0000256" key="7">
    <source>
        <dbReference type="ARBA" id="ARBA00022884"/>
    </source>
</evidence>
<accession>A0A383WDS3</accession>
<organism evidence="12 13">
    <name type="scientific">Tetradesmus obliquus</name>
    <name type="common">Green alga</name>
    <name type="synonym">Acutodesmus obliquus</name>
    <dbReference type="NCBI Taxonomy" id="3088"/>
    <lineage>
        <taxon>Eukaryota</taxon>
        <taxon>Viridiplantae</taxon>
        <taxon>Chlorophyta</taxon>
        <taxon>core chlorophytes</taxon>
        <taxon>Chlorophyceae</taxon>
        <taxon>CS clade</taxon>
        <taxon>Sphaeropleales</taxon>
        <taxon>Scenedesmaceae</taxon>
        <taxon>Tetradesmus</taxon>
    </lineage>
</organism>
<evidence type="ECO:0000256" key="1">
    <source>
        <dbReference type="ARBA" id="ARBA00008226"/>
    </source>
</evidence>
<dbReference type="GO" id="GO:0000049">
    <property type="term" value="F:tRNA binding"/>
    <property type="evidence" value="ECO:0007669"/>
    <property type="project" value="UniProtKB-KW"/>
</dbReference>
<proteinExistence type="inferred from homology"/>
<dbReference type="GO" id="GO:0005829">
    <property type="term" value="C:cytosol"/>
    <property type="evidence" value="ECO:0007669"/>
    <property type="project" value="TreeGrafter"/>
</dbReference>
<evidence type="ECO:0000256" key="6">
    <source>
        <dbReference type="ARBA" id="ARBA00022840"/>
    </source>
</evidence>
<evidence type="ECO:0000256" key="2">
    <source>
        <dbReference type="ARBA" id="ARBA00013168"/>
    </source>
</evidence>
<dbReference type="PANTHER" id="PTHR11777">
    <property type="entry name" value="ALANYL-TRNA SYNTHETASE"/>
    <property type="match status" value="1"/>
</dbReference>
<gene>
    <name evidence="12" type="ORF">BQ4739_LOCUS15459</name>
</gene>
<protein>
    <recommendedName>
        <fullName evidence="2">alanine--tRNA ligase</fullName>
        <ecNumber evidence="2">6.1.1.7</ecNumber>
    </recommendedName>
</protein>